<comment type="caution">
    <text evidence="2">The sequence shown here is derived from an EMBL/GenBank/DDBJ whole genome shotgun (WGS) entry which is preliminary data.</text>
</comment>
<dbReference type="EMBL" id="JAPEVB010000003">
    <property type="protein sequence ID" value="KAJ4392011.1"/>
    <property type="molecule type" value="Genomic_DNA"/>
</dbReference>
<reference evidence="2" key="1">
    <citation type="submission" date="2022-10" db="EMBL/GenBank/DDBJ databases">
        <title>Tapping the CABI collections for fungal endophytes: first genome assemblies for Collariella, Neodidymelliopsis, Ascochyta clinopodiicola, Didymella pomorum, Didymosphaeria variabile, Neocosmospora piperis and Neocucurbitaria cava.</title>
        <authorList>
            <person name="Hill R."/>
        </authorList>
    </citation>
    <scope>NUCLEOTIDE SEQUENCE</scope>
    <source>
        <strain evidence="2">IMI 355082</strain>
    </source>
</reference>
<proteinExistence type="predicted"/>
<feature type="compositionally biased region" description="Low complexity" evidence="1">
    <location>
        <begin position="54"/>
        <end position="67"/>
    </location>
</feature>
<dbReference type="OrthoDB" id="5243651at2759"/>
<evidence type="ECO:0000313" key="3">
    <source>
        <dbReference type="Proteomes" id="UP001140453"/>
    </source>
</evidence>
<evidence type="ECO:0000313" key="2">
    <source>
        <dbReference type="EMBL" id="KAJ4392011.1"/>
    </source>
</evidence>
<dbReference type="AlphaFoldDB" id="A0A9W8YUV5"/>
<feature type="compositionally biased region" description="Pro residues" evidence="1">
    <location>
        <begin position="108"/>
        <end position="119"/>
    </location>
</feature>
<dbReference type="Proteomes" id="UP001140453">
    <property type="component" value="Unassembled WGS sequence"/>
</dbReference>
<feature type="compositionally biased region" description="Acidic residues" evidence="1">
    <location>
        <begin position="160"/>
        <end position="169"/>
    </location>
</feature>
<protein>
    <submittedName>
        <fullName evidence="2">Uncharacterized protein</fullName>
    </submittedName>
</protein>
<gene>
    <name evidence="2" type="ORF">N0V93_005631</name>
</gene>
<organism evidence="2 3">
    <name type="scientific">Gnomoniopsis smithogilvyi</name>
    <dbReference type="NCBI Taxonomy" id="1191159"/>
    <lineage>
        <taxon>Eukaryota</taxon>
        <taxon>Fungi</taxon>
        <taxon>Dikarya</taxon>
        <taxon>Ascomycota</taxon>
        <taxon>Pezizomycotina</taxon>
        <taxon>Sordariomycetes</taxon>
        <taxon>Sordariomycetidae</taxon>
        <taxon>Diaporthales</taxon>
        <taxon>Gnomoniaceae</taxon>
        <taxon>Gnomoniopsis</taxon>
    </lineage>
</organism>
<sequence length="347" mass="38729">MRSLMRQLKRRRTSLNETGAESPIQVFELQSVPGHKKRNHRPEPAIDEEEEIEQQGTEPEPLLLEPPAVILTTPDGRDIDTFAHGLIDMVDESRDVDDEDEDEWDTLIPPPLLAEPPRTPTKRRPPPPRPSRPADLDFNTFILGPPDSDTTLVSPFADPQDTDAEDAEDAPSSWWSSWSSSDDASSDSSSSSSDSESDEMDFQYDKHTAGKTLYAQLTDGFVSFPPLSPDGSDDMAMKSFLDDLDEDDVRDAEELLRDEEEDGNEGADELIRAVARGESEWANAFSRPVPRWLWLKSSNSFPVQRLGPTDLRHGHSKLRQTMSVVDEVGLDEAAAEDEVARTGVLYL</sequence>
<keyword evidence="3" id="KW-1185">Reference proteome</keyword>
<feature type="compositionally biased region" description="Low complexity" evidence="1">
    <location>
        <begin position="170"/>
        <end position="194"/>
    </location>
</feature>
<evidence type="ECO:0000256" key="1">
    <source>
        <dbReference type="SAM" id="MobiDB-lite"/>
    </source>
</evidence>
<name>A0A9W8YUV5_9PEZI</name>
<feature type="region of interest" description="Disordered" evidence="1">
    <location>
        <begin position="1"/>
        <end position="67"/>
    </location>
</feature>
<feature type="compositionally biased region" description="Acidic residues" evidence="1">
    <location>
        <begin position="94"/>
        <end position="105"/>
    </location>
</feature>
<feature type="region of interest" description="Disordered" evidence="1">
    <location>
        <begin position="90"/>
        <end position="204"/>
    </location>
</feature>
<accession>A0A9W8YUV5</accession>